<gene>
    <name evidence="5" type="ORF">AAG747_20280</name>
</gene>
<dbReference type="GO" id="GO:0016989">
    <property type="term" value="F:sigma factor antagonist activity"/>
    <property type="evidence" value="ECO:0007669"/>
    <property type="project" value="TreeGrafter"/>
</dbReference>
<dbReference type="PIRSF" id="PIRSF018266">
    <property type="entry name" value="FecR"/>
    <property type="match status" value="1"/>
</dbReference>
<evidence type="ECO:0000256" key="2">
    <source>
        <dbReference type="SAM" id="Phobius"/>
    </source>
</evidence>
<name>A0AAW9S8S4_9BACT</name>
<keyword evidence="2" id="KW-0472">Membrane</keyword>
<dbReference type="InterPro" id="IPR032508">
    <property type="entry name" value="FecR_C"/>
</dbReference>
<dbReference type="PANTHER" id="PTHR30273">
    <property type="entry name" value="PERIPLASMIC SIGNAL SENSOR AND SIGMA FACTOR ACTIVATOR FECR-RELATED"/>
    <property type="match status" value="1"/>
</dbReference>
<dbReference type="RefSeq" id="WP_346823049.1">
    <property type="nucleotide sequence ID" value="NZ_JBDKWZ010000013.1"/>
</dbReference>
<keyword evidence="6" id="KW-1185">Reference proteome</keyword>
<dbReference type="InterPro" id="IPR006860">
    <property type="entry name" value="FecR"/>
</dbReference>
<dbReference type="Gene3D" id="2.60.120.1440">
    <property type="match status" value="1"/>
</dbReference>
<evidence type="ECO:0000256" key="1">
    <source>
        <dbReference type="SAM" id="Coils"/>
    </source>
</evidence>
<accession>A0AAW9S8S4</accession>
<dbReference type="Gene3D" id="3.55.50.30">
    <property type="match status" value="1"/>
</dbReference>
<keyword evidence="1" id="KW-0175">Coiled coil</keyword>
<evidence type="ECO:0000259" key="4">
    <source>
        <dbReference type="Pfam" id="PF16344"/>
    </source>
</evidence>
<evidence type="ECO:0000313" key="6">
    <source>
        <dbReference type="Proteomes" id="UP001403385"/>
    </source>
</evidence>
<dbReference type="PANTHER" id="PTHR30273:SF2">
    <property type="entry name" value="PROTEIN FECR"/>
    <property type="match status" value="1"/>
</dbReference>
<feature type="transmembrane region" description="Helical" evidence="2">
    <location>
        <begin position="91"/>
        <end position="109"/>
    </location>
</feature>
<evidence type="ECO:0000259" key="3">
    <source>
        <dbReference type="Pfam" id="PF04773"/>
    </source>
</evidence>
<dbReference type="EMBL" id="JBDKWZ010000013">
    <property type="protein sequence ID" value="MEN7550268.1"/>
    <property type="molecule type" value="Genomic_DNA"/>
</dbReference>
<dbReference type="Pfam" id="PF04773">
    <property type="entry name" value="FecR"/>
    <property type="match status" value="1"/>
</dbReference>
<feature type="domain" description="Protein FecR C-terminal" evidence="4">
    <location>
        <begin position="257"/>
        <end position="324"/>
    </location>
</feature>
<feature type="coiled-coil region" evidence="1">
    <location>
        <begin position="23"/>
        <end position="53"/>
    </location>
</feature>
<keyword evidence="2" id="KW-1133">Transmembrane helix</keyword>
<dbReference type="Proteomes" id="UP001403385">
    <property type="component" value="Unassembled WGS sequence"/>
</dbReference>
<proteinExistence type="predicted"/>
<comment type="caution">
    <text evidence="5">The sequence shown here is derived from an EMBL/GenBank/DDBJ whole genome shotgun (WGS) entry which is preliminary data.</text>
</comment>
<protein>
    <submittedName>
        <fullName evidence="5">FecR domain-containing protein</fullName>
    </submittedName>
</protein>
<dbReference type="InterPro" id="IPR012373">
    <property type="entry name" value="Ferrdict_sens_TM"/>
</dbReference>
<reference evidence="5 6" key="1">
    <citation type="submission" date="2024-04" db="EMBL/GenBank/DDBJ databases">
        <title>Novel genus in family Flammeovirgaceae.</title>
        <authorList>
            <person name="Nguyen T.H."/>
            <person name="Vuong T.Q."/>
            <person name="Le H."/>
            <person name="Kim S.-G."/>
        </authorList>
    </citation>
    <scope>NUCLEOTIDE SEQUENCE [LARGE SCALE GENOMIC DNA]</scope>
    <source>
        <strain evidence="5 6">JCM 23209</strain>
    </source>
</reference>
<dbReference type="Pfam" id="PF16344">
    <property type="entry name" value="FecR_C"/>
    <property type="match status" value="1"/>
</dbReference>
<sequence>MEENYKDDQLWELMARVLDGEATASQRNQLERILEKEQKLKRKFEELKAIRKAKVEINDTNQYNKRSFDQLKQKLETTQQSTKRDFSASGWWQWAAASVVLLLGLGLWWQMNGTEPDYLELTAPVGEVAQYTLPDGSQVWLNAGSSLHYRKDFQDHRETLLQGEGFFAVQKDAEHPFTVNTGSLTTRVLGTSFHIQAYPEMKEEVEVALFTGKVEVEKQGGKVLAVLSPGEQLHYQHEIVAVSTFEQTTVGEWRYGKLNFYQASFEEVIAKLERKFDVEITTLGTAGDEFRLTAKFDEKATLNEVLEGLAYLQSFEYTIHQQNVELRF</sequence>
<evidence type="ECO:0000313" key="5">
    <source>
        <dbReference type="EMBL" id="MEN7550268.1"/>
    </source>
</evidence>
<dbReference type="AlphaFoldDB" id="A0AAW9S8S4"/>
<organism evidence="5 6">
    <name type="scientific">Rapidithrix thailandica</name>
    <dbReference type="NCBI Taxonomy" id="413964"/>
    <lineage>
        <taxon>Bacteria</taxon>
        <taxon>Pseudomonadati</taxon>
        <taxon>Bacteroidota</taxon>
        <taxon>Cytophagia</taxon>
        <taxon>Cytophagales</taxon>
        <taxon>Flammeovirgaceae</taxon>
        <taxon>Rapidithrix</taxon>
    </lineage>
</organism>
<keyword evidence="2" id="KW-0812">Transmembrane</keyword>
<feature type="domain" description="FecR protein" evidence="3">
    <location>
        <begin position="123"/>
        <end position="215"/>
    </location>
</feature>